<dbReference type="InterPro" id="IPR007373">
    <property type="entry name" value="Thiamin_PyroPKinase_B1-bd"/>
</dbReference>
<dbReference type="GO" id="GO:0004788">
    <property type="term" value="F:thiamine diphosphokinase activity"/>
    <property type="evidence" value="ECO:0007669"/>
    <property type="project" value="InterPro"/>
</dbReference>
<dbReference type="NCBIfam" id="TIGR01378">
    <property type="entry name" value="thi_PPkinase"/>
    <property type="match status" value="1"/>
</dbReference>
<dbReference type="PANTHER" id="PTHR13622">
    <property type="entry name" value="THIAMIN PYROPHOSPHOKINASE"/>
    <property type="match status" value="1"/>
</dbReference>
<dbReference type="CDD" id="cd07995">
    <property type="entry name" value="TPK"/>
    <property type="match status" value="1"/>
</dbReference>
<dbReference type="GO" id="GO:0016301">
    <property type="term" value="F:kinase activity"/>
    <property type="evidence" value="ECO:0007669"/>
    <property type="project" value="UniProtKB-KW"/>
</dbReference>
<organism evidence="6 7">
    <name type="scientific">Blepharisma stoltei</name>
    <dbReference type="NCBI Taxonomy" id="1481888"/>
    <lineage>
        <taxon>Eukaryota</taxon>
        <taxon>Sar</taxon>
        <taxon>Alveolata</taxon>
        <taxon>Ciliophora</taxon>
        <taxon>Postciliodesmatophora</taxon>
        <taxon>Heterotrichea</taxon>
        <taxon>Heterotrichida</taxon>
        <taxon>Blepharismidae</taxon>
        <taxon>Blepharisma</taxon>
    </lineage>
</organism>
<name>A0AAU9JT49_9CILI</name>
<dbReference type="InterPro" id="IPR006282">
    <property type="entry name" value="Thi_PPkinase"/>
</dbReference>
<dbReference type="SMART" id="SM00983">
    <property type="entry name" value="TPK_B1_binding"/>
    <property type="match status" value="1"/>
</dbReference>
<comment type="caution">
    <text evidence="6">The sequence shown here is derived from an EMBL/GenBank/DDBJ whole genome shotgun (WGS) entry which is preliminary data.</text>
</comment>
<dbReference type="Gene3D" id="3.40.50.10240">
    <property type="entry name" value="Thiamin pyrophosphokinase, catalytic domain"/>
    <property type="match status" value="1"/>
</dbReference>
<dbReference type="PANTHER" id="PTHR13622:SF8">
    <property type="entry name" value="THIAMIN PYROPHOSPHOKINASE 1"/>
    <property type="match status" value="1"/>
</dbReference>
<dbReference type="SUPFAM" id="SSF63862">
    <property type="entry name" value="Thiamin pyrophosphokinase, substrate-binding domain"/>
    <property type="match status" value="1"/>
</dbReference>
<keyword evidence="2" id="KW-0547">Nucleotide-binding</keyword>
<dbReference type="InterPro" id="IPR007371">
    <property type="entry name" value="TPK_catalytic"/>
</dbReference>
<accession>A0AAU9JT49</accession>
<dbReference type="SUPFAM" id="SSF63999">
    <property type="entry name" value="Thiamin pyrophosphokinase, catalytic domain"/>
    <property type="match status" value="1"/>
</dbReference>
<dbReference type="Pfam" id="PF04265">
    <property type="entry name" value="TPK_B1_binding"/>
    <property type="match status" value="1"/>
</dbReference>
<evidence type="ECO:0000256" key="4">
    <source>
        <dbReference type="ARBA" id="ARBA00022840"/>
    </source>
</evidence>
<evidence type="ECO:0000256" key="1">
    <source>
        <dbReference type="ARBA" id="ARBA00022679"/>
    </source>
</evidence>
<keyword evidence="3" id="KW-0418">Kinase</keyword>
<dbReference type="GO" id="GO:0005524">
    <property type="term" value="F:ATP binding"/>
    <property type="evidence" value="ECO:0007669"/>
    <property type="project" value="UniProtKB-KW"/>
</dbReference>
<dbReference type="EMBL" id="CAJZBQ010000047">
    <property type="protein sequence ID" value="CAG9329178.1"/>
    <property type="molecule type" value="Genomic_DNA"/>
</dbReference>
<dbReference type="InterPro" id="IPR036759">
    <property type="entry name" value="TPK_catalytic_sf"/>
</dbReference>
<evidence type="ECO:0000256" key="3">
    <source>
        <dbReference type="ARBA" id="ARBA00022777"/>
    </source>
</evidence>
<dbReference type="Pfam" id="PF04263">
    <property type="entry name" value="TPK_catalytic"/>
    <property type="match status" value="1"/>
</dbReference>
<evidence type="ECO:0000313" key="6">
    <source>
        <dbReference type="EMBL" id="CAG9329178.1"/>
    </source>
</evidence>
<reference evidence="6" key="1">
    <citation type="submission" date="2021-09" db="EMBL/GenBank/DDBJ databases">
        <authorList>
            <consortium name="AG Swart"/>
            <person name="Singh M."/>
            <person name="Singh A."/>
            <person name="Seah K."/>
            <person name="Emmerich C."/>
        </authorList>
    </citation>
    <scope>NUCLEOTIDE SEQUENCE</scope>
    <source>
        <strain evidence="6">ATCC30299</strain>
    </source>
</reference>
<proteinExistence type="predicted"/>
<dbReference type="GO" id="GO:0009229">
    <property type="term" value="P:thiamine diphosphate biosynthetic process"/>
    <property type="evidence" value="ECO:0007669"/>
    <property type="project" value="InterPro"/>
</dbReference>
<keyword evidence="7" id="KW-1185">Reference proteome</keyword>
<dbReference type="GO" id="GO:0006772">
    <property type="term" value="P:thiamine metabolic process"/>
    <property type="evidence" value="ECO:0007669"/>
    <property type="project" value="InterPro"/>
</dbReference>
<evidence type="ECO:0000259" key="5">
    <source>
        <dbReference type="SMART" id="SM00983"/>
    </source>
</evidence>
<keyword evidence="1" id="KW-0808">Transferase</keyword>
<dbReference type="GO" id="GO:0030975">
    <property type="term" value="F:thiamine binding"/>
    <property type="evidence" value="ECO:0007669"/>
    <property type="project" value="InterPro"/>
</dbReference>
<feature type="domain" description="Thiamin pyrophosphokinase thiamin-binding" evidence="5">
    <location>
        <begin position="155"/>
        <end position="222"/>
    </location>
</feature>
<dbReference type="AlphaFoldDB" id="A0AAU9JT49"/>
<protein>
    <recommendedName>
        <fullName evidence="5">Thiamin pyrophosphokinase thiamin-binding domain-containing protein</fullName>
    </recommendedName>
</protein>
<gene>
    <name evidence="6" type="ORF">BSTOLATCC_MIC48007</name>
</gene>
<evidence type="ECO:0000256" key="2">
    <source>
        <dbReference type="ARBA" id="ARBA00022741"/>
    </source>
</evidence>
<dbReference type="InterPro" id="IPR036371">
    <property type="entry name" value="TPK_B1-bd_sf"/>
</dbReference>
<dbReference type="Proteomes" id="UP001162131">
    <property type="component" value="Unassembled WGS sequence"/>
</dbReference>
<keyword evidence="4" id="KW-0067">ATP-binding</keyword>
<evidence type="ECO:0000313" key="7">
    <source>
        <dbReference type="Proteomes" id="UP001162131"/>
    </source>
</evidence>
<sequence>MLKSINLSWIYNDEEIDLVVLDICGLEDLYLNLHPRAKNIIVTDAASNSLKDFLAAKAANKLPTKIVGDMNHITQETKQFFSGVQQICDPDQCTTDCEKSLCFASDERPVIILGDLAGRMDQSFYMLSIIFEEKFANKNLFIYNKENLALPIRKGLNKVSLIKGENFRHFGLFPVQGNTKLSTEGFKWNLSNIESEFGGLISVRNGAIENDLLIECDKAILLTCSKQ</sequence>